<comment type="caution">
    <text evidence="1">The sequence shown here is derived from an EMBL/GenBank/DDBJ whole genome shotgun (WGS) entry which is preliminary data.</text>
</comment>
<protein>
    <submittedName>
        <fullName evidence="1">Uncharacterized protein</fullName>
    </submittedName>
</protein>
<dbReference type="AlphaFoldDB" id="A0A645AX02"/>
<gene>
    <name evidence="1" type="ORF">SDC9_100837</name>
</gene>
<name>A0A645AX02_9ZZZZ</name>
<dbReference type="EMBL" id="VSSQ01014630">
    <property type="protein sequence ID" value="MPM54064.1"/>
    <property type="molecule type" value="Genomic_DNA"/>
</dbReference>
<accession>A0A645AX02</accession>
<reference evidence="1" key="1">
    <citation type="submission" date="2019-08" db="EMBL/GenBank/DDBJ databases">
        <authorList>
            <person name="Kucharzyk K."/>
            <person name="Murdoch R.W."/>
            <person name="Higgins S."/>
            <person name="Loffler F."/>
        </authorList>
    </citation>
    <scope>NUCLEOTIDE SEQUENCE</scope>
</reference>
<organism evidence="1">
    <name type="scientific">bioreactor metagenome</name>
    <dbReference type="NCBI Taxonomy" id="1076179"/>
    <lineage>
        <taxon>unclassified sequences</taxon>
        <taxon>metagenomes</taxon>
        <taxon>ecological metagenomes</taxon>
    </lineage>
</organism>
<proteinExistence type="predicted"/>
<evidence type="ECO:0000313" key="1">
    <source>
        <dbReference type="EMBL" id="MPM54064.1"/>
    </source>
</evidence>
<sequence>MSAEGPGSFRQAEPGALDLGGALLVAGVAHRAEDGVDRGPVLGAGVGDPGLGGLRREVEDRVHVAVGHRVGGPGVELGQLRQRRGVDVRRQRPQVVRGEAGADDEHALVAQRRQLSAEGEEPARVEGGQRELQHRDVGLRVHLHQRDVRPVVEAAGLVRLHLGGGVEQAADGPRQVRGGGRVVRHRGVLLRKAPEVVHQGRADRRGHRDRCLLPVGGDHQDRLGVGQLARPGVQLVRPDGVIGERRGAVAEEDGGHASGHVPSLAFSSTFNKSGGAGRHAAVPG</sequence>